<name>A0A915CZK8_9BILA</name>
<dbReference type="InterPro" id="IPR052907">
    <property type="entry name" value="Beta-lactamase/esterase"/>
</dbReference>
<dbReference type="Proteomes" id="UP000887574">
    <property type="component" value="Unplaced"/>
</dbReference>
<dbReference type="SUPFAM" id="SSF56601">
    <property type="entry name" value="beta-lactamase/transpeptidase-like"/>
    <property type="match status" value="1"/>
</dbReference>
<dbReference type="Gene3D" id="3.40.710.10">
    <property type="entry name" value="DD-peptidase/beta-lactamase superfamily"/>
    <property type="match status" value="1"/>
</dbReference>
<dbReference type="WBParaSite" id="jg13924">
    <property type="protein sequence ID" value="jg13924"/>
    <property type="gene ID" value="jg13924"/>
</dbReference>
<proteinExistence type="predicted"/>
<feature type="domain" description="Beta-lactamase-related" evidence="1">
    <location>
        <begin position="31"/>
        <end position="124"/>
    </location>
</feature>
<accession>A0A915CZK8</accession>
<dbReference type="PANTHER" id="PTHR43319">
    <property type="entry name" value="BETA-LACTAMASE-RELATED"/>
    <property type="match status" value="1"/>
</dbReference>
<protein>
    <submittedName>
        <fullName evidence="3">Beta-lactamase-related domain-containing protein</fullName>
    </submittedName>
</protein>
<reference evidence="3" key="1">
    <citation type="submission" date="2022-11" db="UniProtKB">
        <authorList>
            <consortium name="WormBaseParasite"/>
        </authorList>
    </citation>
    <scope>IDENTIFICATION</scope>
</reference>
<dbReference type="Pfam" id="PF00144">
    <property type="entry name" value="Beta-lactamase"/>
    <property type="match status" value="1"/>
</dbReference>
<dbReference type="AlphaFoldDB" id="A0A915CZK8"/>
<dbReference type="InterPro" id="IPR001466">
    <property type="entry name" value="Beta-lactam-related"/>
</dbReference>
<evidence type="ECO:0000313" key="3">
    <source>
        <dbReference type="WBParaSite" id="jg13924"/>
    </source>
</evidence>
<evidence type="ECO:0000313" key="2">
    <source>
        <dbReference type="Proteomes" id="UP000887574"/>
    </source>
</evidence>
<keyword evidence="2" id="KW-1185">Reference proteome</keyword>
<sequence length="148" mass="16767">MHNNEWFRVEKNCCSFNNPAIWRLEQVACLGISTARDLAKIFALMLSGKLLSKDLSKQFVQPELLNRRDVVVGVPFSKGHGFMYERHPTKAKKWLYGHQGYGGSTLMIEPEEELVIAYVSNSIKTGTGELGRCYRLMRNAALDCAIKI</sequence>
<organism evidence="2 3">
    <name type="scientific">Ditylenchus dipsaci</name>
    <dbReference type="NCBI Taxonomy" id="166011"/>
    <lineage>
        <taxon>Eukaryota</taxon>
        <taxon>Metazoa</taxon>
        <taxon>Ecdysozoa</taxon>
        <taxon>Nematoda</taxon>
        <taxon>Chromadorea</taxon>
        <taxon>Rhabditida</taxon>
        <taxon>Tylenchina</taxon>
        <taxon>Tylenchomorpha</taxon>
        <taxon>Sphaerularioidea</taxon>
        <taxon>Anguinidae</taxon>
        <taxon>Anguininae</taxon>
        <taxon>Ditylenchus</taxon>
    </lineage>
</organism>
<dbReference type="PANTHER" id="PTHR43319:SF4">
    <property type="entry name" value="BETA-LACTAMASE DOMAIN-CONTAINING PROTEIN 2"/>
    <property type="match status" value="1"/>
</dbReference>
<dbReference type="InterPro" id="IPR012338">
    <property type="entry name" value="Beta-lactam/transpept-like"/>
</dbReference>
<evidence type="ECO:0000259" key="1">
    <source>
        <dbReference type="Pfam" id="PF00144"/>
    </source>
</evidence>